<dbReference type="AlphaFoldDB" id="A0A7Y0ATX3"/>
<name>A0A7Y0ATX3_9HYPH</name>
<evidence type="ECO:0000313" key="3">
    <source>
        <dbReference type="Proteomes" id="UP000541470"/>
    </source>
</evidence>
<evidence type="ECO:0000313" key="2">
    <source>
        <dbReference type="EMBL" id="NML73447.1"/>
    </source>
</evidence>
<dbReference type="Pfam" id="PF13400">
    <property type="entry name" value="Tad"/>
    <property type="match status" value="1"/>
</dbReference>
<feature type="domain" description="Putative Flp pilus-assembly TadG-like N-terminal" evidence="1">
    <location>
        <begin position="19"/>
        <end position="65"/>
    </location>
</feature>
<gene>
    <name evidence="2" type="ORF">HHL25_04820</name>
</gene>
<proteinExistence type="predicted"/>
<dbReference type="InterPro" id="IPR028087">
    <property type="entry name" value="Tad_N"/>
</dbReference>
<comment type="caution">
    <text evidence="2">The sequence shown here is derived from an EMBL/GenBank/DDBJ whole genome shotgun (WGS) entry which is preliminary data.</text>
</comment>
<dbReference type="EMBL" id="JABBGK010000001">
    <property type="protein sequence ID" value="NML73447.1"/>
    <property type="molecule type" value="Genomic_DNA"/>
</dbReference>
<keyword evidence="3" id="KW-1185">Reference proteome</keyword>
<evidence type="ECO:0000259" key="1">
    <source>
        <dbReference type="Pfam" id="PF13400"/>
    </source>
</evidence>
<organism evidence="2 3">
    <name type="scientific">Rhizobium terricola</name>
    <dbReference type="NCBI Taxonomy" id="2728849"/>
    <lineage>
        <taxon>Bacteria</taxon>
        <taxon>Pseudomonadati</taxon>
        <taxon>Pseudomonadota</taxon>
        <taxon>Alphaproteobacteria</taxon>
        <taxon>Hyphomicrobiales</taxon>
        <taxon>Rhizobiaceae</taxon>
        <taxon>Rhizobium/Agrobacterium group</taxon>
        <taxon>Rhizobium</taxon>
    </lineage>
</organism>
<dbReference type="Proteomes" id="UP000541470">
    <property type="component" value="Unassembled WGS sequence"/>
</dbReference>
<protein>
    <submittedName>
        <fullName evidence="2">Pilus assembly protein</fullName>
    </submittedName>
</protein>
<sequence length="409" mass="43597">MRNILNSGFLKRYLRERGGNFGMITALLLPVLLLAAGGAIDAARAFAEKERLQALLDSAALAAVRETSEEAQIEKIKQFLANASEEEIDFEKLLKIAQNSDGSLTLDFDTEINTPFLSLVGKNSLQIAVRSTAIATKKTATNTGCIYVLGSTGQDVLINSGANVYSKACTVNVHSKASPAFIMNSGSKIDTAKFCVKGTNYIKNGGTLTNMQVGCTPDADPHAGKLPEPTVSSTCTTSGTKDGTTQSLKPGVHCDVTFNGSPTVTFQPGLHIIKGRMIINSNSTVIAEGVTFYFPDVYSEIRINGGVKFTGTAPTSGTYKGILMYEKTSDAANNANKQQYIFNGSKGEILEGIVYLPNRNVTYNSTTNQVNKISLVVNQMIVNSANWLLEPYDGGASSSAGTEGVRLVN</sequence>
<accession>A0A7Y0ATX3</accession>
<reference evidence="2 3" key="1">
    <citation type="submission" date="2020-04" db="EMBL/GenBank/DDBJ databases">
        <title>Rhizobium sp. S-51 isolated from soil.</title>
        <authorList>
            <person name="Dahal R.H."/>
        </authorList>
    </citation>
    <scope>NUCLEOTIDE SEQUENCE [LARGE SCALE GENOMIC DNA]</scope>
    <source>
        <strain evidence="2 3">S-51</strain>
    </source>
</reference>